<dbReference type="CDD" id="cd06157">
    <property type="entry name" value="NR_LBD"/>
    <property type="match status" value="1"/>
</dbReference>
<comment type="caution">
    <text evidence="6">The sequence shown here is derived from an EMBL/GenBank/DDBJ whole genome shotgun (WGS) entry which is preliminary data.</text>
</comment>
<feature type="compositionally biased region" description="Basic residues" evidence="4">
    <location>
        <begin position="15"/>
        <end position="24"/>
    </location>
</feature>
<feature type="region of interest" description="Disordered" evidence="4">
    <location>
        <begin position="1"/>
        <end position="59"/>
    </location>
</feature>
<protein>
    <recommendedName>
        <fullName evidence="5">NR LBD domain-containing protein</fullName>
    </recommendedName>
</protein>
<dbReference type="Gene3D" id="1.10.565.10">
    <property type="entry name" value="Retinoid X Receptor"/>
    <property type="match status" value="1"/>
</dbReference>
<evidence type="ECO:0000256" key="2">
    <source>
        <dbReference type="ARBA" id="ARBA00023163"/>
    </source>
</evidence>
<dbReference type="PROSITE" id="PS51257">
    <property type="entry name" value="PROKAR_LIPOPROTEIN"/>
    <property type="match status" value="1"/>
</dbReference>
<dbReference type="EMBL" id="JBGFUD010010373">
    <property type="protein sequence ID" value="MFH4982883.1"/>
    <property type="molecule type" value="Genomic_DNA"/>
</dbReference>
<keyword evidence="3" id="KW-0675">Receptor</keyword>
<reference evidence="6 7" key="1">
    <citation type="submission" date="2024-08" db="EMBL/GenBank/DDBJ databases">
        <title>Gnathostoma spinigerum genome.</title>
        <authorList>
            <person name="Gonzalez-Bertolin B."/>
            <person name="Monzon S."/>
            <person name="Zaballos A."/>
            <person name="Jimenez P."/>
            <person name="Dekumyoy P."/>
            <person name="Varona S."/>
            <person name="Cuesta I."/>
            <person name="Sumanam S."/>
            <person name="Adisakwattana P."/>
            <person name="Gasser R.B."/>
            <person name="Hernandez-Gonzalez A."/>
            <person name="Young N.D."/>
            <person name="Perteguer M.J."/>
        </authorList>
    </citation>
    <scope>NUCLEOTIDE SEQUENCE [LARGE SCALE GENOMIC DNA]</scope>
    <source>
        <strain evidence="6">AL3</strain>
        <tissue evidence="6">Liver</tissue>
    </source>
</reference>
<organism evidence="6 7">
    <name type="scientific">Gnathostoma spinigerum</name>
    <dbReference type="NCBI Taxonomy" id="75299"/>
    <lineage>
        <taxon>Eukaryota</taxon>
        <taxon>Metazoa</taxon>
        <taxon>Ecdysozoa</taxon>
        <taxon>Nematoda</taxon>
        <taxon>Chromadorea</taxon>
        <taxon>Rhabditida</taxon>
        <taxon>Spirurina</taxon>
        <taxon>Gnathostomatomorpha</taxon>
        <taxon>Gnathostomatoidea</taxon>
        <taxon>Gnathostomatidae</taxon>
        <taxon>Gnathostoma</taxon>
    </lineage>
</organism>
<evidence type="ECO:0000313" key="7">
    <source>
        <dbReference type="Proteomes" id="UP001608902"/>
    </source>
</evidence>
<dbReference type="InterPro" id="IPR050274">
    <property type="entry name" value="Nuclear_hormone_rcpt_NR2"/>
</dbReference>
<name>A0ABD6ESF2_9BILA</name>
<gene>
    <name evidence="6" type="ORF">AB6A40_009592</name>
</gene>
<evidence type="ECO:0000259" key="5">
    <source>
        <dbReference type="PROSITE" id="PS51843"/>
    </source>
</evidence>
<proteinExistence type="predicted"/>
<evidence type="ECO:0000256" key="1">
    <source>
        <dbReference type="ARBA" id="ARBA00023015"/>
    </source>
</evidence>
<keyword evidence="7" id="KW-1185">Reference proteome</keyword>
<dbReference type="SUPFAM" id="SSF48508">
    <property type="entry name" value="Nuclear receptor ligand-binding domain"/>
    <property type="match status" value="1"/>
</dbReference>
<feature type="domain" description="NR LBD" evidence="5">
    <location>
        <begin position="69"/>
        <end position="288"/>
    </location>
</feature>
<dbReference type="PROSITE" id="PS51843">
    <property type="entry name" value="NR_LBD"/>
    <property type="match status" value="1"/>
</dbReference>
<feature type="compositionally biased region" description="Basic and acidic residues" evidence="4">
    <location>
        <begin position="1"/>
        <end position="14"/>
    </location>
</feature>
<evidence type="ECO:0000256" key="4">
    <source>
        <dbReference type="SAM" id="MobiDB-lite"/>
    </source>
</evidence>
<dbReference type="AlphaFoldDB" id="A0ABD6ESF2"/>
<keyword evidence="2" id="KW-0804">Transcription</keyword>
<dbReference type="InterPro" id="IPR035500">
    <property type="entry name" value="NHR-like_dom_sf"/>
</dbReference>
<dbReference type="Pfam" id="PF00104">
    <property type="entry name" value="Hormone_recep"/>
    <property type="match status" value="1"/>
</dbReference>
<evidence type="ECO:0000256" key="3">
    <source>
        <dbReference type="ARBA" id="ARBA00023170"/>
    </source>
</evidence>
<dbReference type="PANTHER" id="PTHR24083">
    <property type="entry name" value="NUCLEAR HORMONE RECEPTOR"/>
    <property type="match status" value="1"/>
</dbReference>
<evidence type="ECO:0000313" key="6">
    <source>
        <dbReference type="EMBL" id="MFH4982883.1"/>
    </source>
</evidence>
<dbReference type="Proteomes" id="UP001608902">
    <property type="component" value="Unassembled WGS sequence"/>
</dbReference>
<sequence>MKPEAIQNERDRIGSTKRGRKRSLPAHLQSVSSCAEGISDSDEGPSPARGTERRCEDEATTAASVRLVDMIVGIENRLQGNQNINTILRGEEQESISLRQRNITTMISWANLLHPLPELPFADKVLLLKHCSSAFALLHTVQRSIHSPYIVLPNDTYLSLTSLHSSDLISAISRILDELISPLRHINVENFELATLKAIILMQPDVTAVSAPSREKLREARDGILRALFTYLTQFYSPCDASVRVSNLLMVIPALFAVAQSLLNNVQLGPLFGLNDQLPTVNCPDLKDANENNLLYKDNLLFSKAGLLAGLVASQNLANYTSVQSDPAVPLPNAPQVNLPLLGTNSSFSVPVKMFIN</sequence>
<dbReference type="SMART" id="SM00430">
    <property type="entry name" value="HOLI"/>
    <property type="match status" value="1"/>
</dbReference>
<dbReference type="InterPro" id="IPR001723">
    <property type="entry name" value="Nuclear_hrmn_rcpt"/>
</dbReference>
<accession>A0ABD6ESF2</accession>
<dbReference type="InterPro" id="IPR000536">
    <property type="entry name" value="Nucl_hrmn_rcpt_lig-bd"/>
</dbReference>
<dbReference type="PRINTS" id="PR00398">
    <property type="entry name" value="STRDHORMONER"/>
</dbReference>
<keyword evidence="1" id="KW-0805">Transcription regulation</keyword>